<evidence type="ECO:0000313" key="4">
    <source>
        <dbReference type="Proteomes" id="UP000585681"/>
    </source>
</evidence>
<proteinExistence type="predicted"/>
<keyword evidence="1" id="KW-1133">Transmembrane helix</keyword>
<dbReference type="Proteomes" id="UP000585681">
    <property type="component" value="Unassembled WGS sequence"/>
</dbReference>
<feature type="signal peptide" evidence="2">
    <location>
        <begin position="1"/>
        <end position="19"/>
    </location>
</feature>
<keyword evidence="1" id="KW-0472">Membrane</keyword>
<protein>
    <recommendedName>
        <fullName evidence="5">Peptidase M23</fullName>
    </recommendedName>
</protein>
<evidence type="ECO:0008006" key="5">
    <source>
        <dbReference type="Google" id="ProtNLM"/>
    </source>
</evidence>
<feature type="chain" id="PRO_5032507443" description="Peptidase M23" evidence="2">
    <location>
        <begin position="20"/>
        <end position="55"/>
    </location>
</feature>
<evidence type="ECO:0000256" key="1">
    <source>
        <dbReference type="SAM" id="Phobius"/>
    </source>
</evidence>
<name>A0A840C3S4_9RHOB</name>
<feature type="transmembrane region" description="Helical" evidence="1">
    <location>
        <begin position="29"/>
        <end position="51"/>
    </location>
</feature>
<dbReference type="EMBL" id="JACIEQ010000001">
    <property type="protein sequence ID" value="MBB4020344.1"/>
    <property type="molecule type" value="Genomic_DNA"/>
</dbReference>
<organism evidence="3 4">
    <name type="scientific">Actibacterium naphthalenivorans</name>
    <dbReference type="NCBI Taxonomy" id="1614693"/>
    <lineage>
        <taxon>Bacteria</taxon>
        <taxon>Pseudomonadati</taxon>
        <taxon>Pseudomonadota</taxon>
        <taxon>Alphaproteobacteria</taxon>
        <taxon>Rhodobacterales</taxon>
        <taxon>Roseobacteraceae</taxon>
        <taxon>Actibacterium</taxon>
    </lineage>
</organism>
<keyword evidence="1" id="KW-0812">Transmembrane</keyword>
<keyword evidence="4" id="KW-1185">Reference proteome</keyword>
<sequence>MKTFFLTAATLFAATPLLAHDGMHLHPHGIDAATLILGASLVAGGVVAVVIRARK</sequence>
<evidence type="ECO:0000313" key="3">
    <source>
        <dbReference type="EMBL" id="MBB4020344.1"/>
    </source>
</evidence>
<evidence type="ECO:0000256" key="2">
    <source>
        <dbReference type="SAM" id="SignalP"/>
    </source>
</evidence>
<gene>
    <name evidence="3" type="ORF">GGR17_000135</name>
</gene>
<reference evidence="3" key="1">
    <citation type="submission" date="2020-08" db="EMBL/GenBank/DDBJ databases">
        <title>Genomic Encyclopedia of Type Strains, Phase IV (KMG-IV): sequencing the most valuable type-strain genomes for metagenomic binning, comparative biology and taxonomic classification.</title>
        <authorList>
            <person name="Goeker M."/>
        </authorList>
    </citation>
    <scope>NUCLEOTIDE SEQUENCE [LARGE SCALE GENOMIC DNA]</scope>
    <source>
        <strain evidence="3">DSM 105040</strain>
    </source>
</reference>
<dbReference type="AlphaFoldDB" id="A0A840C3S4"/>
<keyword evidence="2" id="KW-0732">Signal</keyword>
<comment type="caution">
    <text evidence="3">The sequence shown here is derived from an EMBL/GenBank/DDBJ whole genome shotgun (WGS) entry which is preliminary data.</text>
</comment>
<accession>A0A840C3S4</accession>
<dbReference type="RefSeq" id="WP_157445529.1">
    <property type="nucleotide sequence ID" value="NZ_JACIEQ010000001.1"/>
</dbReference>